<sequence length="106" mass="11251">MSGFEARYQAVLAAHQEVLASQSEAEGDALVAALSTRQQALETLLAGGIAGEEARFEALARQILADDSRSLVAVLDEKERLAKARLHQSKASSAVSSYHSIAKQKG</sequence>
<evidence type="ECO:0000313" key="1">
    <source>
        <dbReference type="EMBL" id="EKE75439.1"/>
    </source>
</evidence>
<evidence type="ECO:0000313" key="2">
    <source>
        <dbReference type="Proteomes" id="UP000006755"/>
    </source>
</evidence>
<reference evidence="1 2" key="1">
    <citation type="journal article" date="2012" name="J. Bacteriol.">
        <title>Genome Sequence of Gallaecimonas xiamenensis Type Strain 3-C-1.</title>
        <authorList>
            <person name="Lai Q."/>
            <person name="Wang L."/>
            <person name="Wang W."/>
            <person name="Shao Z."/>
        </authorList>
    </citation>
    <scope>NUCLEOTIDE SEQUENCE [LARGE SCALE GENOMIC DNA]</scope>
    <source>
        <strain evidence="1 2">3-C-1</strain>
    </source>
</reference>
<proteinExistence type="predicted"/>
<keyword evidence="2" id="KW-1185">Reference proteome</keyword>
<dbReference type="AlphaFoldDB" id="K2JYM1"/>
<name>K2JYM1_9GAMM</name>
<dbReference type="RefSeq" id="WP_008483875.1">
    <property type="nucleotide sequence ID" value="NZ_AMRI01000008.1"/>
</dbReference>
<dbReference type="STRING" id="745411.B3C1_07174"/>
<dbReference type="Proteomes" id="UP000006755">
    <property type="component" value="Unassembled WGS sequence"/>
</dbReference>
<gene>
    <name evidence="1" type="ORF">B3C1_07174</name>
</gene>
<comment type="caution">
    <text evidence="1">The sequence shown here is derived from an EMBL/GenBank/DDBJ whole genome shotgun (WGS) entry which is preliminary data.</text>
</comment>
<evidence type="ECO:0008006" key="3">
    <source>
        <dbReference type="Google" id="ProtNLM"/>
    </source>
</evidence>
<accession>K2JYM1</accession>
<protein>
    <recommendedName>
        <fullName evidence="3">Flagellar protein FliT</fullName>
    </recommendedName>
</protein>
<organism evidence="1 2">
    <name type="scientific">Gallaecimonas xiamenensis 3-C-1</name>
    <dbReference type="NCBI Taxonomy" id="745411"/>
    <lineage>
        <taxon>Bacteria</taxon>
        <taxon>Pseudomonadati</taxon>
        <taxon>Pseudomonadota</taxon>
        <taxon>Gammaproteobacteria</taxon>
        <taxon>Enterobacterales</taxon>
        <taxon>Gallaecimonadaceae</taxon>
        <taxon>Gallaecimonas</taxon>
    </lineage>
</organism>
<dbReference type="EMBL" id="AMRI01000008">
    <property type="protein sequence ID" value="EKE75439.1"/>
    <property type="molecule type" value="Genomic_DNA"/>
</dbReference>